<keyword evidence="6 10" id="KW-1133">Transmembrane helix</keyword>
<feature type="transmembrane region" description="Helical" evidence="10">
    <location>
        <begin position="201"/>
        <end position="218"/>
    </location>
</feature>
<protein>
    <submittedName>
        <fullName evidence="14">Uncharacterized protein</fullName>
    </submittedName>
</protein>
<dbReference type="GO" id="GO:0012505">
    <property type="term" value="C:endomembrane system"/>
    <property type="evidence" value="ECO:0007669"/>
    <property type="project" value="TreeGrafter"/>
</dbReference>
<dbReference type="GO" id="GO:1902600">
    <property type="term" value="P:proton transmembrane transport"/>
    <property type="evidence" value="ECO:0007669"/>
    <property type="project" value="InterPro"/>
</dbReference>
<keyword evidence="4 10" id="KW-0812">Transmembrane</keyword>
<keyword evidence="2" id="KW-0813">Transport</keyword>
<evidence type="ECO:0000259" key="13">
    <source>
        <dbReference type="Pfam" id="PF23259"/>
    </source>
</evidence>
<evidence type="ECO:0000256" key="4">
    <source>
        <dbReference type="ARBA" id="ARBA00022692"/>
    </source>
</evidence>
<dbReference type="InParanoid" id="A0A2G5D3K7"/>
<feature type="transmembrane region" description="Helical" evidence="10">
    <location>
        <begin position="161"/>
        <end position="180"/>
    </location>
</feature>
<dbReference type="GO" id="GO:0016020">
    <property type="term" value="C:membrane"/>
    <property type="evidence" value="ECO:0007669"/>
    <property type="project" value="UniProtKB-SubCell"/>
</dbReference>
<dbReference type="Proteomes" id="UP000230069">
    <property type="component" value="Unassembled WGS sequence"/>
</dbReference>
<accession>A0A2G5D3K7</accession>
<evidence type="ECO:0000259" key="11">
    <source>
        <dbReference type="Pfam" id="PF00999"/>
    </source>
</evidence>
<evidence type="ECO:0000256" key="2">
    <source>
        <dbReference type="ARBA" id="ARBA00022448"/>
    </source>
</evidence>
<gene>
    <name evidence="14" type="ORF">AQUCO_02800031v1</name>
</gene>
<dbReference type="AlphaFoldDB" id="A0A2G5D3K7"/>
<dbReference type="GO" id="GO:0015297">
    <property type="term" value="F:antiporter activity"/>
    <property type="evidence" value="ECO:0007669"/>
    <property type="project" value="InterPro"/>
</dbReference>
<dbReference type="InterPro" id="IPR038770">
    <property type="entry name" value="Na+/solute_symporter_sf"/>
</dbReference>
<feature type="transmembrane region" description="Helical" evidence="10">
    <location>
        <begin position="254"/>
        <end position="273"/>
    </location>
</feature>
<dbReference type="PANTHER" id="PTHR32468:SF114">
    <property type="entry name" value="CATION_H+ EXCHANGER DOMAIN-CONTAINING PROTEIN"/>
    <property type="match status" value="1"/>
</dbReference>
<evidence type="ECO:0000313" key="14">
    <source>
        <dbReference type="EMBL" id="PIA38104.1"/>
    </source>
</evidence>
<dbReference type="InterPro" id="IPR057290">
    <property type="entry name" value="CHX17_C"/>
</dbReference>
<dbReference type="Pfam" id="PF00999">
    <property type="entry name" value="Na_H_Exchanger"/>
    <property type="match status" value="1"/>
</dbReference>
<feature type="domain" description="Cation/H+ exchanger transmembrane" evidence="11">
    <location>
        <begin position="1"/>
        <end position="355"/>
    </location>
</feature>
<feature type="transmembrane region" description="Helical" evidence="10">
    <location>
        <begin position="311"/>
        <end position="331"/>
    </location>
</feature>
<dbReference type="GO" id="GO:0006813">
    <property type="term" value="P:potassium ion transport"/>
    <property type="evidence" value="ECO:0007669"/>
    <property type="project" value="UniProtKB-KW"/>
</dbReference>
<dbReference type="OrthoDB" id="1868135at2759"/>
<dbReference type="InterPro" id="IPR006153">
    <property type="entry name" value="Cation/H_exchanger_TM"/>
</dbReference>
<evidence type="ECO:0000256" key="7">
    <source>
        <dbReference type="ARBA" id="ARBA00023065"/>
    </source>
</evidence>
<dbReference type="GO" id="GO:0006885">
    <property type="term" value="P:regulation of pH"/>
    <property type="evidence" value="ECO:0007669"/>
    <property type="project" value="TreeGrafter"/>
</dbReference>
<dbReference type="PANTHER" id="PTHR32468">
    <property type="entry name" value="CATION/H + ANTIPORTER"/>
    <property type="match status" value="1"/>
</dbReference>
<dbReference type="InterPro" id="IPR057291">
    <property type="entry name" value="CHX17_2nd"/>
</dbReference>
<evidence type="ECO:0000256" key="6">
    <source>
        <dbReference type="ARBA" id="ARBA00022989"/>
    </source>
</evidence>
<organism evidence="14 15">
    <name type="scientific">Aquilegia coerulea</name>
    <name type="common">Rocky mountain columbine</name>
    <dbReference type="NCBI Taxonomy" id="218851"/>
    <lineage>
        <taxon>Eukaryota</taxon>
        <taxon>Viridiplantae</taxon>
        <taxon>Streptophyta</taxon>
        <taxon>Embryophyta</taxon>
        <taxon>Tracheophyta</taxon>
        <taxon>Spermatophyta</taxon>
        <taxon>Magnoliopsida</taxon>
        <taxon>Ranunculales</taxon>
        <taxon>Ranunculaceae</taxon>
        <taxon>Thalictroideae</taxon>
        <taxon>Aquilegia</taxon>
    </lineage>
</organism>
<feature type="transmembrane region" description="Helical" evidence="10">
    <location>
        <begin position="59"/>
        <end position="81"/>
    </location>
</feature>
<evidence type="ECO:0000256" key="1">
    <source>
        <dbReference type="ARBA" id="ARBA00004141"/>
    </source>
</evidence>
<comment type="similarity">
    <text evidence="9">Belongs to the monovalent cation:proton antiporter 2 (CPA2) transporter (TC 2.A.37) family. CHX (TC 2.A.37.4) subfamily.</text>
</comment>
<dbReference type="EMBL" id="KZ305045">
    <property type="protein sequence ID" value="PIA38104.1"/>
    <property type="molecule type" value="Genomic_DNA"/>
</dbReference>
<evidence type="ECO:0000256" key="8">
    <source>
        <dbReference type="ARBA" id="ARBA00023136"/>
    </source>
</evidence>
<keyword evidence="5" id="KW-0630">Potassium</keyword>
<keyword evidence="3" id="KW-0633">Potassium transport</keyword>
<keyword evidence="7" id="KW-0406">Ion transport</keyword>
<feature type="transmembrane region" description="Helical" evidence="10">
    <location>
        <begin position="128"/>
        <end position="149"/>
    </location>
</feature>
<feature type="transmembrane region" description="Helical" evidence="10">
    <location>
        <begin position="224"/>
        <end position="245"/>
    </location>
</feature>
<keyword evidence="15" id="KW-1185">Reference proteome</keyword>
<dbReference type="Gene3D" id="1.20.1530.20">
    <property type="match status" value="1"/>
</dbReference>
<evidence type="ECO:0000256" key="9">
    <source>
        <dbReference type="ARBA" id="ARBA00038341"/>
    </source>
</evidence>
<dbReference type="Pfam" id="PF23259">
    <property type="entry name" value="CHX17_C"/>
    <property type="match status" value="1"/>
</dbReference>
<feature type="transmembrane region" description="Helical" evidence="10">
    <location>
        <begin position="279"/>
        <end position="304"/>
    </location>
</feature>
<evidence type="ECO:0000313" key="15">
    <source>
        <dbReference type="Proteomes" id="UP000230069"/>
    </source>
</evidence>
<proteinExistence type="inferred from homology"/>
<reference evidence="14 15" key="1">
    <citation type="submission" date="2017-09" db="EMBL/GenBank/DDBJ databases">
        <title>WGS assembly of Aquilegia coerulea Goldsmith.</title>
        <authorList>
            <person name="Hodges S."/>
            <person name="Kramer E."/>
            <person name="Nordborg M."/>
            <person name="Tomkins J."/>
            <person name="Borevitz J."/>
            <person name="Derieg N."/>
            <person name="Yan J."/>
            <person name="Mihaltcheva S."/>
            <person name="Hayes R.D."/>
            <person name="Rokhsar D."/>
        </authorList>
    </citation>
    <scope>NUCLEOTIDE SEQUENCE [LARGE SCALE GENOMIC DNA]</scope>
    <source>
        <strain evidence="15">cv. Goldsmith</strain>
    </source>
</reference>
<feature type="domain" description="Cation/H(+) antiporter C-terminal" evidence="13">
    <location>
        <begin position="556"/>
        <end position="699"/>
    </location>
</feature>
<comment type="subcellular location">
    <subcellularLocation>
        <location evidence="1">Membrane</location>
        <topology evidence="1">Multi-pass membrane protein</topology>
    </subcellularLocation>
</comment>
<evidence type="ECO:0000256" key="10">
    <source>
        <dbReference type="SAM" id="Phobius"/>
    </source>
</evidence>
<keyword evidence="8 10" id="KW-0472">Membrane</keyword>
<dbReference type="InterPro" id="IPR050794">
    <property type="entry name" value="CPA2_transporter"/>
</dbReference>
<evidence type="ECO:0000256" key="5">
    <source>
        <dbReference type="ARBA" id="ARBA00022958"/>
    </source>
</evidence>
<evidence type="ECO:0000259" key="12">
    <source>
        <dbReference type="Pfam" id="PF23256"/>
    </source>
</evidence>
<evidence type="ECO:0000256" key="3">
    <source>
        <dbReference type="ARBA" id="ARBA00022538"/>
    </source>
</evidence>
<name>A0A2G5D3K7_AQUCA</name>
<feature type="non-terminal residue" evidence="14">
    <location>
        <position position="1"/>
    </location>
</feature>
<feature type="domain" description="Cation/H(+) antiporter central" evidence="12">
    <location>
        <begin position="424"/>
        <end position="544"/>
    </location>
</feature>
<feature type="transmembrane region" description="Helical" evidence="10">
    <location>
        <begin position="343"/>
        <end position="365"/>
    </location>
</feature>
<sequence>AGIALGPTLLGHISHFPSIFPPRSYAPLHIYGNIGTIMQLFLTAVQLDPKTFIKPGKKGVIIGISVVLVPLAFTSTCGNMIKKYIGDETGRLSSYLDVIRKVESINSFPVIASYLIELNILNTEVSNIAFCASMISGFLGSIIVGDMMVDEQKANYKSGGAVFAMHVSYAMTAGIMVAILRPTVRWIIKKTPKGQMIKQEFLNLVIALVLLAVTISSIGSIHAFFAPVIAGLIIPSGLPLGSVLVQQLNFFNKWIVMPTFYTIHGVTTANLFAVPSTTVFLVVMVILVSFVGKFVGAFLPAIIFNMSYKDATLLGLAVNAQGFLEIVVFSYLKDHDKIDEDCFTVMCVSMIILTGASAPLMRYLYKNSMTYSPRNQRTIQHTVPNSELRVLGCMYDEENVPSMIHVLRATNPTKENPIHLSIIHFVELVNSMTPLIISHKVHTDLPPVAAVSQHIVNVFKYYEESNKGIISVNPYTVVSNYPSMYNNVCSLAFNKRTSLILLPYHKNLSTGSNNFNIRTVNCDVLKNSPCSVGILIDRGLQNGASFLFENWVYYRVAVVFFGGADDREALAHAKRMSEHPAIELTVFRFLHSKGKGSDSTERSLDDAMVKEFKLETTCNNRVRYIEEEVENGVGVIKVITSMENDYELIILGRRHDENLQLIIDLTDWNKCSELGTIGDIFITSGYGEKATLLVIQQQTKVGVRSESHQGAELIKIRYDVDLQASSFRMEK</sequence>
<dbReference type="Pfam" id="PF23256">
    <property type="entry name" value="CHX17_2nd"/>
    <property type="match status" value="1"/>
</dbReference>